<comment type="caution">
    <text evidence="1">The sequence shown here is derived from an EMBL/GenBank/DDBJ whole genome shotgun (WGS) entry which is preliminary data.</text>
</comment>
<reference evidence="1 2" key="1">
    <citation type="journal article" date="2017" name="Front. Microbiol.">
        <title>Genome Sequence of Desulfurella amilsii Strain TR1 and Comparative Genomics of Desulfurellaceae Family.</title>
        <authorList>
            <person name="Florentino A.P."/>
            <person name="Stams A.J."/>
            <person name="Sanchez-Andrea I."/>
        </authorList>
    </citation>
    <scope>NUCLEOTIDE SEQUENCE [LARGE SCALE GENOMIC DNA]</scope>
    <source>
        <strain evidence="1 2">TR1</strain>
    </source>
</reference>
<keyword evidence="2" id="KW-1185">Reference proteome</keyword>
<dbReference type="AlphaFoldDB" id="A0A1X4XY20"/>
<evidence type="ECO:0000313" key="1">
    <source>
        <dbReference type="EMBL" id="OSS42429.1"/>
    </source>
</evidence>
<dbReference type="RefSeq" id="WP_086034677.1">
    <property type="nucleotide sequence ID" value="NZ_MDSU01000018.1"/>
</dbReference>
<proteinExistence type="predicted"/>
<organism evidence="1 2">
    <name type="scientific">Desulfurella amilsii</name>
    <dbReference type="NCBI Taxonomy" id="1562698"/>
    <lineage>
        <taxon>Bacteria</taxon>
        <taxon>Pseudomonadati</taxon>
        <taxon>Campylobacterota</taxon>
        <taxon>Desulfurellia</taxon>
        <taxon>Desulfurellales</taxon>
        <taxon>Desulfurellaceae</taxon>
        <taxon>Desulfurella</taxon>
    </lineage>
</organism>
<gene>
    <name evidence="1" type="ORF">DESAMIL20_1982</name>
</gene>
<protein>
    <submittedName>
        <fullName evidence="1">Uncharacterized protein</fullName>
    </submittedName>
</protein>
<accession>A0A1X4XY20</accession>
<sequence length="164" mass="18010">MSISGISGQNYFSNAIYNQQNNRQQMQTDFAQLGQDLQSGNLTQAQSDFANIQQLFSSNQSQNTTRANTSVASNQTQNPFQQMQTDFAQLGQDLQSGNLTQAQSDYTNIQSLQQSMQANSNSSSQSLQSIQSLISQYMQNMLTGMNNQESQAGALGLTNLNLTI</sequence>
<dbReference type="Proteomes" id="UP000194141">
    <property type="component" value="Unassembled WGS sequence"/>
</dbReference>
<evidence type="ECO:0000313" key="2">
    <source>
        <dbReference type="Proteomes" id="UP000194141"/>
    </source>
</evidence>
<name>A0A1X4XY20_9BACT</name>
<dbReference type="STRING" id="1562698.DESAMIL20_1982"/>
<dbReference type="EMBL" id="MDSU01000018">
    <property type="protein sequence ID" value="OSS42429.1"/>
    <property type="molecule type" value="Genomic_DNA"/>
</dbReference>